<dbReference type="GO" id="GO:0019284">
    <property type="term" value="P:L-methionine salvage from S-adenosylmethionine"/>
    <property type="evidence" value="ECO:0007669"/>
    <property type="project" value="TreeGrafter"/>
</dbReference>
<dbReference type="NCBIfam" id="TIGR01704">
    <property type="entry name" value="MTA_SAH-Nsdase"/>
    <property type="match status" value="1"/>
</dbReference>
<organism evidence="7 8">
    <name type="scientific">Mageeibacillus indolicus</name>
    <dbReference type="NCBI Taxonomy" id="884684"/>
    <lineage>
        <taxon>Bacteria</taxon>
        <taxon>Bacillati</taxon>
        <taxon>Bacillota</taxon>
        <taxon>Clostridia</taxon>
        <taxon>Eubacteriales</taxon>
        <taxon>Oscillospiraceae</taxon>
        <taxon>Mageeibacillus</taxon>
    </lineage>
</organism>
<evidence type="ECO:0000256" key="1">
    <source>
        <dbReference type="ARBA" id="ARBA00004945"/>
    </source>
</evidence>
<feature type="domain" description="Nucleoside phosphorylase" evidence="6">
    <location>
        <begin position="2"/>
        <end position="224"/>
    </location>
</feature>
<evidence type="ECO:0000256" key="4">
    <source>
        <dbReference type="ARBA" id="ARBA00022801"/>
    </source>
</evidence>
<dbReference type="EC" id="3.2.2.9" evidence="2"/>
<sequence length="229" mass="24954">MIAIIGAMQEEVTALRELITDVTEKTTPISEVLLGKLAGQEVIVAQSGIGKVQAALQAAYLLSNYEIEGIVNIGSAGGLRADEEVGDIVVGTSTTYYDLLFDSAHPRKGLEPYTFTTDASWLKCMVKVLSDLNLPYRQGEIVTGDQFISTDEQLKTILSRCPEAIAVEMEGCAIAQVAAAWKKPSIIIRSLSDITVREGNETDFQKYLVKASKNSAKACRRFIEELAKF</sequence>
<evidence type="ECO:0000256" key="3">
    <source>
        <dbReference type="ARBA" id="ARBA00022605"/>
    </source>
</evidence>
<evidence type="ECO:0000313" key="7">
    <source>
        <dbReference type="EMBL" id="PNH19919.1"/>
    </source>
</evidence>
<evidence type="ECO:0000256" key="2">
    <source>
        <dbReference type="ARBA" id="ARBA00011974"/>
    </source>
</evidence>
<dbReference type="GO" id="GO:0019509">
    <property type="term" value="P:L-methionine salvage from methylthioadenosine"/>
    <property type="evidence" value="ECO:0007669"/>
    <property type="project" value="UniProtKB-UniPathway"/>
</dbReference>
<dbReference type="GO" id="GO:0005829">
    <property type="term" value="C:cytosol"/>
    <property type="evidence" value="ECO:0007669"/>
    <property type="project" value="TreeGrafter"/>
</dbReference>
<dbReference type="InterPro" id="IPR035994">
    <property type="entry name" value="Nucleoside_phosphorylase_sf"/>
</dbReference>
<keyword evidence="4" id="KW-0378">Hydrolase</keyword>
<comment type="caution">
    <text evidence="7">The sequence shown here is derived from an EMBL/GenBank/DDBJ whole genome shotgun (WGS) entry which is preliminary data.</text>
</comment>
<dbReference type="Gene3D" id="3.40.50.1580">
    <property type="entry name" value="Nucleoside phosphorylase domain"/>
    <property type="match status" value="1"/>
</dbReference>
<dbReference type="NCBIfam" id="NF004079">
    <property type="entry name" value="PRK05584.1"/>
    <property type="match status" value="1"/>
</dbReference>
<dbReference type="SUPFAM" id="SSF53167">
    <property type="entry name" value="Purine and uridine phosphorylases"/>
    <property type="match status" value="1"/>
</dbReference>
<gene>
    <name evidence="7" type="ORF">B7R76_03350</name>
</gene>
<keyword evidence="5" id="KW-0486">Methionine biosynthesis</keyword>
<dbReference type="UniPathway" id="UPA00904">
    <property type="reaction ID" value="UER00871"/>
</dbReference>
<evidence type="ECO:0000259" key="6">
    <source>
        <dbReference type="Pfam" id="PF01048"/>
    </source>
</evidence>
<protein>
    <recommendedName>
        <fullName evidence="2">adenosylhomocysteine nucleosidase</fullName>
        <ecNumber evidence="2">3.2.2.9</ecNumber>
    </recommendedName>
</protein>
<comment type="pathway">
    <text evidence="1">Amino-acid biosynthesis; L-methionine biosynthesis via salvage pathway; S-methyl-5-thio-alpha-D-ribose 1-phosphate from S-methyl-5'-thioadenosine (hydrolase route): step 1/2.</text>
</comment>
<proteinExistence type="predicted"/>
<dbReference type="InterPro" id="IPR000845">
    <property type="entry name" value="Nucleoside_phosphorylase_d"/>
</dbReference>
<dbReference type="GO" id="GO:0008782">
    <property type="term" value="F:adenosylhomocysteine nucleosidase activity"/>
    <property type="evidence" value="ECO:0007669"/>
    <property type="project" value="UniProtKB-EC"/>
</dbReference>
<accession>A0A2J8B572</accession>
<keyword evidence="3" id="KW-0028">Amino-acid biosynthesis</keyword>
<dbReference type="CDD" id="cd09008">
    <property type="entry name" value="MTAN"/>
    <property type="match status" value="1"/>
</dbReference>
<dbReference type="PANTHER" id="PTHR46832">
    <property type="entry name" value="5'-METHYLTHIOADENOSINE/S-ADENOSYLHOMOCYSTEINE NUCLEOSIDASE"/>
    <property type="match status" value="1"/>
</dbReference>
<dbReference type="PANTHER" id="PTHR46832:SF1">
    <property type="entry name" value="5'-METHYLTHIOADENOSINE_S-ADENOSYLHOMOCYSTEINE NUCLEOSIDASE"/>
    <property type="match status" value="1"/>
</dbReference>
<dbReference type="InterPro" id="IPR010049">
    <property type="entry name" value="MTA_SAH_Nsdase"/>
</dbReference>
<dbReference type="Proteomes" id="UP000236394">
    <property type="component" value="Unassembled WGS sequence"/>
</dbReference>
<evidence type="ECO:0000256" key="5">
    <source>
        <dbReference type="ARBA" id="ARBA00023167"/>
    </source>
</evidence>
<evidence type="ECO:0000313" key="8">
    <source>
        <dbReference type="Proteomes" id="UP000236394"/>
    </source>
</evidence>
<reference evidence="8" key="1">
    <citation type="submission" date="2017-04" db="EMBL/GenBank/DDBJ databases">
        <authorList>
            <person name="Bumgarner R.E."/>
            <person name="Fredricks D.N."/>
            <person name="Srinivasan S."/>
        </authorList>
    </citation>
    <scope>NUCLEOTIDE SEQUENCE [LARGE SCALE GENOMIC DNA]</scope>
    <source>
        <strain evidence="8">KA00405</strain>
    </source>
</reference>
<dbReference type="EMBL" id="NBZD01000001">
    <property type="protein sequence ID" value="PNH19919.1"/>
    <property type="molecule type" value="Genomic_DNA"/>
</dbReference>
<dbReference type="RefSeq" id="WP_102892372.1">
    <property type="nucleotide sequence ID" value="NZ_NBZD01000001.1"/>
</dbReference>
<dbReference type="GO" id="GO:0008930">
    <property type="term" value="F:methylthioadenosine nucleosidase activity"/>
    <property type="evidence" value="ECO:0007669"/>
    <property type="project" value="InterPro"/>
</dbReference>
<dbReference type="Pfam" id="PF01048">
    <property type="entry name" value="PNP_UDP_1"/>
    <property type="match status" value="1"/>
</dbReference>
<dbReference type="AlphaFoldDB" id="A0A2J8B572"/>
<dbReference type="GO" id="GO:0009164">
    <property type="term" value="P:nucleoside catabolic process"/>
    <property type="evidence" value="ECO:0007669"/>
    <property type="project" value="InterPro"/>
</dbReference>
<name>A0A2J8B572_9FIRM</name>